<gene>
    <name evidence="7" type="ORF">OUZ56_013815</name>
</gene>
<sequence length="126" mass="14334">MDMFYLGDCLRALNLNPTLAQIEKMGGTKKKGEKKIKADEFLPIFCQIKKDKDVGTIEDFIECMKLYDKTDNGTMVFAELQHILMALGERLEDKEVDDILTACCDPEDDEGMIPYKRKLLSSMNAT</sequence>
<dbReference type="PANTHER" id="PTHR23048:SF33">
    <property type="entry name" value="MYOSIN LIGHT CHAIN ALKALI"/>
    <property type="match status" value="1"/>
</dbReference>
<proteinExistence type="predicted"/>
<comment type="caution">
    <text evidence="7">The sequence shown here is derived from an EMBL/GenBank/DDBJ whole genome shotgun (WGS) entry which is preliminary data.</text>
</comment>
<dbReference type="InterPro" id="IPR002048">
    <property type="entry name" value="EF_hand_dom"/>
</dbReference>
<dbReference type="PANTHER" id="PTHR23048">
    <property type="entry name" value="MYOSIN LIGHT CHAIN 1, 3"/>
    <property type="match status" value="1"/>
</dbReference>
<keyword evidence="8" id="KW-1185">Reference proteome</keyword>
<evidence type="ECO:0000256" key="2">
    <source>
        <dbReference type="ARBA" id="ARBA00022737"/>
    </source>
</evidence>
<protein>
    <recommendedName>
        <fullName evidence="6">EF-hand domain-containing protein</fullName>
    </recommendedName>
</protein>
<feature type="domain" description="EF-hand" evidence="6">
    <location>
        <begin position="55"/>
        <end position="90"/>
    </location>
</feature>
<keyword evidence="4" id="KW-0505">Motor protein</keyword>
<evidence type="ECO:0000256" key="3">
    <source>
        <dbReference type="ARBA" id="ARBA00023123"/>
    </source>
</evidence>
<dbReference type="SUPFAM" id="SSF47473">
    <property type="entry name" value="EF-hand"/>
    <property type="match status" value="1"/>
</dbReference>
<name>A0ABQ9Z708_9CRUS</name>
<evidence type="ECO:0000256" key="1">
    <source>
        <dbReference type="ARBA" id="ARBA00011445"/>
    </source>
</evidence>
<keyword evidence="5" id="KW-0514">Muscle protein</keyword>
<dbReference type="Gene3D" id="1.10.238.10">
    <property type="entry name" value="EF-hand"/>
    <property type="match status" value="2"/>
</dbReference>
<organism evidence="7 8">
    <name type="scientific">Daphnia magna</name>
    <dbReference type="NCBI Taxonomy" id="35525"/>
    <lineage>
        <taxon>Eukaryota</taxon>
        <taxon>Metazoa</taxon>
        <taxon>Ecdysozoa</taxon>
        <taxon>Arthropoda</taxon>
        <taxon>Crustacea</taxon>
        <taxon>Branchiopoda</taxon>
        <taxon>Diplostraca</taxon>
        <taxon>Cladocera</taxon>
        <taxon>Anomopoda</taxon>
        <taxon>Daphniidae</taxon>
        <taxon>Daphnia</taxon>
    </lineage>
</organism>
<evidence type="ECO:0000313" key="7">
    <source>
        <dbReference type="EMBL" id="KAK4008682.1"/>
    </source>
</evidence>
<evidence type="ECO:0000256" key="4">
    <source>
        <dbReference type="ARBA" id="ARBA00023175"/>
    </source>
</evidence>
<dbReference type="PROSITE" id="PS50222">
    <property type="entry name" value="EF_HAND_2"/>
    <property type="match status" value="1"/>
</dbReference>
<comment type="subunit">
    <text evidence="1">Myosin is a hexamer of 2 heavy chains and 4 light chains.</text>
</comment>
<dbReference type="InterPro" id="IPR011992">
    <property type="entry name" value="EF-hand-dom_pair"/>
</dbReference>
<dbReference type="InterPro" id="IPR050230">
    <property type="entry name" value="CALM/Myosin/TropC-like"/>
</dbReference>
<accession>A0ABQ9Z708</accession>
<evidence type="ECO:0000313" key="8">
    <source>
        <dbReference type="Proteomes" id="UP001234178"/>
    </source>
</evidence>
<keyword evidence="3" id="KW-0518">Myosin</keyword>
<dbReference type="EMBL" id="JAOYFB010000002">
    <property type="protein sequence ID" value="KAK4008682.1"/>
    <property type="molecule type" value="Genomic_DNA"/>
</dbReference>
<keyword evidence="2" id="KW-0677">Repeat</keyword>
<evidence type="ECO:0000259" key="6">
    <source>
        <dbReference type="PROSITE" id="PS50222"/>
    </source>
</evidence>
<evidence type="ECO:0000256" key="5">
    <source>
        <dbReference type="ARBA" id="ARBA00023179"/>
    </source>
</evidence>
<reference evidence="7 8" key="1">
    <citation type="journal article" date="2023" name="Nucleic Acids Res.">
        <title>The hologenome of Daphnia magna reveals possible DNA methylation and microbiome-mediated evolution of the host genome.</title>
        <authorList>
            <person name="Chaturvedi A."/>
            <person name="Li X."/>
            <person name="Dhandapani V."/>
            <person name="Marshall H."/>
            <person name="Kissane S."/>
            <person name="Cuenca-Cambronero M."/>
            <person name="Asole G."/>
            <person name="Calvet F."/>
            <person name="Ruiz-Romero M."/>
            <person name="Marangio P."/>
            <person name="Guigo R."/>
            <person name="Rago D."/>
            <person name="Mirbahai L."/>
            <person name="Eastwood N."/>
            <person name="Colbourne J.K."/>
            <person name="Zhou J."/>
            <person name="Mallon E."/>
            <person name="Orsini L."/>
        </authorList>
    </citation>
    <scope>NUCLEOTIDE SEQUENCE [LARGE SCALE GENOMIC DNA]</scope>
    <source>
        <strain evidence="7">LRV0_1</strain>
    </source>
</reference>
<dbReference type="Proteomes" id="UP001234178">
    <property type="component" value="Unassembled WGS sequence"/>
</dbReference>